<dbReference type="EMBL" id="OZ019903">
    <property type="protein sequence ID" value="CAK9196737.1"/>
    <property type="molecule type" value="Genomic_DNA"/>
</dbReference>
<proteinExistence type="predicted"/>
<dbReference type="PANTHER" id="PTHR35750:SF1">
    <property type="entry name" value="PHOSPHOLIPID HYDROPEROXIDE GLUTATHIONE PEROXIDASE"/>
    <property type="match status" value="1"/>
</dbReference>
<gene>
    <name evidence="1" type="ORF">CSSPTR1EN2_LOCUS3623</name>
</gene>
<name>A0ABP0THF0_9BRYO</name>
<evidence type="ECO:0000313" key="2">
    <source>
        <dbReference type="Proteomes" id="UP001497512"/>
    </source>
</evidence>
<sequence>MAGIFKKFFGFGHKEETTKKTAEEKIPATGGGGFSVKVAVSADMTPVLARCYGHGGVQGLTWYAENLRADDDGDVAQEFLEEVLPSETQGGPHNKKSRLLVFETILHTKPVKLKGPVRIQDGNVHQSQRVIDWQFTSKRWVLAWTSKFALGL</sequence>
<dbReference type="Proteomes" id="UP001497512">
    <property type="component" value="Chromosome 11"/>
</dbReference>
<keyword evidence="2" id="KW-1185">Reference proteome</keyword>
<reference evidence="1" key="1">
    <citation type="submission" date="2024-02" db="EMBL/GenBank/DDBJ databases">
        <authorList>
            <consortium name="ELIXIR-Norway"/>
            <consortium name="Elixir Norway"/>
        </authorList>
    </citation>
    <scope>NUCLEOTIDE SEQUENCE</scope>
</reference>
<evidence type="ECO:0000313" key="1">
    <source>
        <dbReference type="EMBL" id="CAK9196737.1"/>
    </source>
</evidence>
<organism evidence="1 2">
    <name type="scientific">Sphagnum troendelagicum</name>
    <dbReference type="NCBI Taxonomy" id="128251"/>
    <lineage>
        <taxon>Eukaryota</taxon>
        <taxon>Viridiplantae</taxon>
        <taxon>Streptophyta</taxon>
        <taxon>Embryophyta</taxon>
        <taxon>Bryophyta</taxon>
        <taxon>Sphagnophytina</taxon>
        <taxon>Sphagnopsida</taxon>
        <taxon>Sphagnales</taxon>
        <taxon>Sphagnaceae</taxon>
        <taxon>Sphagnum</taxon>
    </lineage>
</organism>
<dbReference type="PANTHER" id="PTHR35750">
    <property type="entry name" value="PHOSPHOLIPID HYDROPEROXIDE GLUTATHIONE PEROXIDASE"/>
    <property type="match status" value="1"/>
</dbReference>
<accession>A0ABP0THF0</accession>
<protein>
    <submittedName>
        <fullName evidence="1">Uncharacterized protein</fullName>
    </submittedName>
</protein>